<proteinExistence type="inferred from homology"/>
<comment type="subunit">
    <text evidence="4">The basal body constitutes a major portion of the flagellar organelle and consists of five rings (E,L,P,S, and M) mounted on a central rod. The rod consists of about 26 subunits of FlgG in the distal portion, and FlgB, FlgC and FlgF are thought to build up the proximal portion of the rod with about 6 subunits each.</text>
</comment>
<dbReference type="InterPro" id="IPR019776">
    <property type="entry name" value="Flagellar_basal_body_rod_CS"/>
</dbReference>
<evidence type="ECO:0000259" key="5">
    <source>
        <dbReference type="Pfam" id="PF00460"/>
    </source>
</evidence>
<dbReference type="PANTHER" id="PTHR30435:SF19">
    <property type="entry name" value="FLAGELLAR BASAL-BODY ROD PROTEIN FLGG"/>
    <property type="match status" value="1"/>
</dbReference>
<gene>
    <name evidence="8" type="ORF">KIN_14850</name>
</gene>
<evidence type="ECO:0000256" key="1">
    <source>
        <dbReference type="ARBA" id="ARBA00004117"/>
    </source>
</evidence>
<dbReference type="InterPro" id="IPR010930">
    <property type="entry name" value="Flg_bb/hook_C_dom"/>
</dbReference>
<protein>
    <recommendedName>
        <fullName evidence="4">Flagellar basal-body rod protein FlgF</fullName>
    </recommendedName>
</protein>
<evidence type="ECO:0000259" key="6">
    <source>
        <dbReference type="Pfam" id="PF06429"/>
    </source>
</evidence>
<evidence type="ECO:0000259" key="7">
    <source>
        <dbReference type="Pfam" id="PF22692"/>
    </source>
</evidence>
<sequence>MANSVYVALTRQSGLMKEMQVVANNVANAATTGYRSEGVIFAEHVKSAGRDQASISMASAEGHRTEMTQGKLSQTGGKFDLAIEGEGFFQIQTPAGVRLTRAGAFIPTPEGDLATPDGYRLLDQGGAPLFVPADAGDIAISSDGTLSADGAAIAQIGLVRPEDPTDLIREDGVRFRTEGELIPVEDTRILQGFLEGSNVDPVGEIARMIQVQRAYEMGQAFLEREDERLRSVASLITK</sequence>
<feature type="domain" description="Flagellar hook protein FlgE/F/G-like D1" evidence="7">
    <location>
        <begin position="82"/>
        <end position="148"/>
    </location>
</feature>
<evidence type="ECO:0000313" key="8">
    <source>
        <dbReference type="EMBL" id="GFE64411.1"/>
    </source>
</evidence>
<dbReference type="GO" id="GO:0030694">
    <property type="term" value="C:bacterial-type flagellum basal body, rod"/>
    <property type="evidence" value="ECO:0007669"/>
    <property type="project" value="UniProtKB-UniRule"/>
</dbReference>
<dbReference type="PANTHER" id="PTHR30435">
    <property type="entry name" value="FLAGELLAR PROTEIN"/>
    <property type="match status" value="1"/>
</dbReference>
<dbReference type="InterPro" id="IPR012836">
    <property type="entry name" value="FlgF"/>
</dbReference>
<comment type="subcellular location">
    <subcellularLocation>
        <location evidence="1 4">Bacterial flagellum basal body</location>
    </subcellularLocation>
</comment>
<dbReference type="NCBIfam" id="TIGR02490">
    <property type="entry name" value="flgF"/>
    <property type="match status" value="1"/>
</dbReference>
<comment type="similarity">
    <text evidence="2 4">Belongs to the flagella basal body rod proteins family.</text>
</comment>
<keyword evidence="8" id="KW-0966">Cell projection</keyword>
<reference evidence="8 9" key="1">
    <citation type="submission" date="2019-12" db="EMBL/GenBank/DDBJ databases">
        <title>Litoreibacter badius sp. nov., a novel bacteriochlorophyll a-containing bacterium in the genus Litoreibacter.</title>
        <authorList>
            <person name="Kanamuro M."/>
            <person name="Takabe Y."/>
            <person name="Mori K."/>
            <person name="Takaichi S."/>
            <person name="Hanada S."/>
        </authorList>
    </citation>
    <scope>NUCLEOTIDE SEQUENCE [LARGE SCALE GENOMIC DNA]</scope>
    <source>
        <strain evidence="8 9">K6</strain>
    </source>
</reference>
<evidence type="ECO:0000256" key="3">
    <source>
        <dbReference type="ARBA" id="ARBA00023143"/>
    </source>
</evidence>
<dbReference type="InterPro" id="IPR001444">
    <property type="entry name" value="Flag_bb_rod_N"/>
</dbReference>
<dbReference type="SUPFAM" id="SSF117143">
    <property type="entry name" value="Flagellar hook protein flgE"/>
    <property type="match status" value="1"/>
</dbReference>
<evidence type="ECO:0000256" key="4">
    <source>
        <dbReference type="RuleBase" id="RU362116"/>
    </source>
</evidence>
<dbReference type="NCBIfam" id="TIGR03506">
    <property type="entry name" value="FlgEFG_subfam"/>
    <property type="match status" value="1"/>
</dbReference>
<dbReference type="AlphaFoldDB" id="A0A6N6JDI1"/>
<dbReference type="PROSITE" id="PS00588">
    <property type="entry name" value="FLAGELLA_BB_ROD"/>
    <property type="match status" value="1"/>
</dbReference>
<feature type="domain" description="Flagellar basal body rod protein N-terminal" evidence="5">
    <location>
        <begin position="6"/>
        <end position="35"/>
    </location>
</feature>
<dbReference type="NCBIfam" id="NF009332">
    <property type="entry name" value="PRK12690.1"/>
    <property type="match status" value="1"/>
</dbReference>
<organism evidence="8 9">
    <name type="scientific">Litoreibacter roseus</name>
    <dbReference type="NCBI Taxonomy" id="2601869"/>
    <lineage>
        <taxon>Bacteria</taxon>
        <taxon>Pseudomonadati</taxon>
        <taxon>Pseudomonadota</taxon>
        <taxon>Alphaproteobacteria</taxon>
        <taxon>Rhodobacterales</taxon>
        <taxon>Roseobacteraceae</taxon>
        <taxon>Litoreibacter</taxon>
    </lineage>
</organism>
<dbReference type="InterPro" id="IPR020013">
    <property type="entry name" value="Flagellar_FlgE/F/G"/>
</dbReference>
<keyword evidence="3 4" id="KW-0975">Bacterial flagellum</keyword>
<dbReference type="OrthoDB" id="9804559at2"/>
<dbReference type="InterPro" id="IPR037925">
    <property type="entry name" value="FlgE/F/G-like"/>
</dbReference>
<keyword evidence="8" id="KW-0282">Flagellum</keyword>
<dbReference type="Proteomes" id="UP000436822">
    <property type="component" value="Unassembled WGS sequence"/>
</dbReference>
<evidence type="ECO:0000256" key="2">
    <source>
        <dbReference type="ARBA" id="ARBA00009677"/>
    </source>
</evidence>
<dbReference type="EMBL" id="BLJE01000002">
    <property type="protein sequence ID" value="GFE64411.1"/>
    <property type="molecule type" value="Genomic_DNA"/>
</dbReference>
<dbReference type="Pfam" id="PF00460">
    <property type="entry name" value="Flg_bb_rod"/>
    <property type="match status" value="1"/>
</dbReference>
<dbReference type="RefSeq" id="WP_159805575.1">
    <property type="nucleotide sequence ID" value="NZ_BLJE01000002.1"/>
</dbReference>
<accession>A0A6N6JDI1</accession>
<dbReference type="Pfam" id="PF06429">
    <property type="entry name" value="Flg_bbr_C"/>
    <property type="match status" value="1"/>
</dbReference>
<keyword evidence="9" id="KW-1185">Reference proteome</keyword>
<keyword evidence="8" id="KW-0969">Cilium</keyword>
<feature type="domain" description="Flagellar basal-body/hook protein C-terminal" evidence="6">
    <location>
        <begin position="191"/>
        <end position="235"/>
    </location>
</feature>
<name>A0A6N6JDI1_9RHOB</name>
<dbReference type="Pfam" id="PF22692">
    <property type="entry name" value="LlgE_F_G_D1"/>
    <property type="match status" value="1"/>
</dbReference>
<comment type="caution">
    <text evidence="8">The sequence shown here is derived from an EMBL/GenBank/DDBJ whole genome shotgun (WGS) entry which is preliminary data.</text>
</comment>
<dbReference type="InterPro" id="IPR053967">
    <property type="entry name" value="LlgE_F_G-like_D1"/>
</dbReference>
<dbReference type="GO" id="GO:0071978">
    <property type="term" value="P:bacterial-type flagellum-dependent swarming motility"/>
    <property type="evidence" value="ECO:0007669"/>
    <property type="project" value="TreeGrafter"/>
</dbReference>
<evidence type="ECO:0000313" key="9">
    <source>
        <dbReference type="Proteomes" id="UP000436822"/>
    </source>
</evidence>